<reference evidence="2 3" key="1">
    <citation type="journal article" date="2015" name="Genome Announc.">
        <title>Expanding the biotechnology potential of lactobacilli through comparative genomics of 213 strains and associated genera.</title>
        <authorList>
            <person name="Sun Z."/>
            <person name="Harris H.M."/>
            <person name="McCann A."/>
            <person name="Guo C."/>
            <person name="Argimon S."/>
            <person name="Zhang W."/>
            <person name="Yang X."/>
            <person name="Jeffery I.B."/>
            <person name="Cooney J.C."/>
            <person name="Kagawa T.F."/>
            <person name="Liu W."/>
            <person name="Song Y."/>
            <person name="Salvetti E."/>
            <person name="Wrobel A."/>
            <person name="Rasinkangas P."/>
            <person name="Parkhill J."/>
            <person name="Rea M.C."/>
            <person name="O'Sullivan O."/>
            <person name="Ritari J."/>
            <person name="Douillard F.P."/>
            <person name="Paul Ross R."/>
            <person name="Yang R."/>
            <person name="Briner A.E."/>
            <person name="Felis G.E."/>
            <person name="de Vos W.M."/>
            <person name="Barrangou R."/>
            <person name="Klaenhammer T.R."/>
            <person name="Caufield P.W."/>
            <person name="Cui Y."/>
            <person name="Zhang H."/>
            <person name="O'Toole P.W."/>
        </authorList>
    </citation>
    <scope>NUCLEOTIDE SEQUENCE [LARGE SCALE GENOMIC DNA]</scope>
    <source>
        <strain evidence="2 3">DSM 15707</strain>
    </source>
</reference>
<accession>A0A0R1RKB7</accession>
<protein>
    <recommendedName>
        <fullName evidence="4">CPBP family intramembrane metalloprotease</fullName>
    </recommendedName>
</protein>
<evidence type="ECO:0000256" key="1">
    <source>
        <dbReference type="SAM" id="Phobius"/>
    </source>
</evidence>
<evidence type="ECO:0008006" key="4">
    <source>
        <dbReference type="Google" id="ProtNLM"/>
    </source>
</evidence>
<dbReference type="EMBL" id="AZFE01000032">
    <property type="protein sequence ID" value="KRL54738.1"/>
    <property type="molecule type" value="Genomic_DNA"/>
</dbReference>
<sequence length="247" mass="27959">MTIFERKNDQTKLPLIDTELSASRGLGLVISGSAIMGIILYLDSLISVENHKLVYFLLVGLLPLILMILALKLVTKFNFRALIATKYWSKSNFKTGVVYLIGYVLFTQLAQLIMRLANIKVVGHDNVDHINVTTLLFNYGTDLVNLMNEELFSLFVFIGCTIIFQKTFKLSRSASIYSGLLLSIILFGLIHYNAYNGNLITMFLLIGPARFFFTGAFIRTKNILVPFTMHYIFDEVAFTLLFIVTNI</sequence>
<dbReference type="AlphaFoldDB" id="A0A0R1RKB7"/>
<keyword evidence="1" id="KW-1133">Transmembrane helix</keyword>
<dbReference type="KEGG" id="lol:LACOL_1043"/>
<feature type="transmembrane region" description="Helical" evidence="1">
    <location>
        <begin position="96"/>
        <end position="114"/>
    </location>
</feature>
<evidence type="ECO:0000313" key="3">
    <source>
        <dbReference type="Proteomes" id="UP000051697"/>
    </source>
</evidence>
<dbReference type="OrthoDB" id="2661755at2"/>
<feature type="transmembrane region" description="Helical" evidence="1">
    <location>
        <begin position="151"/>
        <end position="168"/>
    </location>
</feature>
<feature type="transmembrane region" description="Helical" evidence="1">
    <location>
        <begin position="223"/>
        <end position="244"/>
    </location>
</feature>
<dbReference type="PATRIC" id="fig|1423778.4.peg.1573"/>
<keyword evidence="1" id="KW-0472">Membrane</keyword>
<dbReference type="Proteomes" id="UP000051697">
    <property type="component" value="Unassembled WGS sequence"/>
</dbReference>
<gene>
    <name evidence="2" type="ORF">FC70_GL001537</name>
</gene>
<evidence type="ECO:0000313" key="2">
    <source>
        <dbReference type="EMBL" id="KRL54738.1"/>
    </source>
</evidence>
<name>A0A0R1RKB7_9LACO</name>
<organism evidence="2 3">
    <name type="scientific">Paucilactobacillus oligofermentans DSM 15707 = LMG 22743</name>
    <dbReference type="NCBI Taxonomy" id="1423778"/>
    <lineage>
        <taxon>Bacteria</taxon>
        <taxon>Bacillati</taxon>
        <taxon>Bacillota</taxon>
        <taxon>Bacilli</taxon>
        <taxon>Lactobacillales</taxon>
        <taxon>Lactobacillaceae</taxon>
        <taxon>Paucilactobacillus</taxon>
    </lineage>
</organism>
<feature type="transmembrane region" description="Helical" evidence="1">
    <location>
        <begin position="21"/>
        <end position="42"/>
    </location>
</feature>
<feature type="transmembrane region" description="Helical" evidence="1">
    <location>
        <begin position="175"/>
        <end position="194"/>
    </location>
</feature>
<feature type="transmembrane region" description="Helical" evidence="1">
    <location>
        <begin position="54"/>
        <end position="75"/>
    </location>
</feature>
<comment type="caution">
    <text evidence="2">The sequence shown here is derived from an EMBL/GenBank/DDBJ whole genome shotgun (WGS) entry which is preliminary data.</text>
</comment>
<feature type="transmembrane region" description="Helical" evidence="1">
    <location>
        <begin position="200"/>
        <end position="218"/>
    </location>
</feature>
<dbReference type="RefSeq" id="WP_057890462.1">
    <property type="nucleotide sequence ID" value="NZ_AZFE01000032.1"/>
</dbReference>
<keyword evidence="3" id="KW-1185">Reference proteome</keyword>
<keyword evidence="1" id="KW-0812">Transmembrane</keyword>
<proteinExistence type="predicted"/>